<evidence type="ECO:0000256" key="4">
    <source>
        <dbReference type="ARBA" id="ARBA00022723"/>
    </source>
</evidence>
<organism evidence="9 10">
    <name type="scientific">Mycolicibacterium arenosum</name>
    <dbReference type="NCBI Taxonomy" id="2952157"/>
    <lineage>
        <taxon>Bacteria</taxon>
        <taxon>Bacillati</taxon>
        <taxon>Actinomycetota</taxon>
        <taxon>Actinomycetes</taxon>
        <taxon>Mycobacteriales</taxon>
        <taxon>Mycobacteriaceae</taxon>
        <taxon>Mycolicibacterium</taxon>
    </lineage>
</organism>
<evidence type="ECO:0000256" key="7">
    <source>
        <dbReference type="ARBA" id="ARBA00023033"/>
    </source>
</evidence>
<keyword evidence="6 8" id="KW-0408">Iron</keyword>
<keyword evidence="7 8" id="KW-0503">Monooxygenase</keyword>
<keyword evidence="4 8" id="KW-0479">Metal-binding</keyword>
<evidence type="ECO:0000256" key="3">
    <source>
        <dbReference type="ARBA" id="ARBA00022617"/>
    </source>
</evidence>
<comment type="cofactor">
    <cofactor evidence="1">
        <name>heme</name>
        <dbReference type="ChEBI" id="CHEBI:30413"/>
    </cofactor>
</comment>
<keyword evidence="5 8" id="KW-0560">Oxidoreductase</keyword>
<dbReference type="SUPFAM" id="SSF48264">
    <property type="entry name" value="Cytochrome P450"/>
    <property type="match status" value="1"/>
</dbReference>
<dbReference type="PROSITE" id="PS00086">
    <property type="entry name" value="CYTOCHROME_P450"/>
    <property type="match status" value="1"/>
</dbReference>
<comment type="similarity">
    <text evidence="2 8">Belongs to the cytochrome P450 family.</text>
</comment>
<evidence type="ECO:0000256" key="2">
    <source>
        <dbReference type="ARBA" id="ARBA00010617"/>
    </source>
</evidence>
<dbReference type="PRINTS" id="PR00359">
    <property type="entry name" value="BP450"/>
</dbReference>
<dbReference type="EMBL" id="JANDBD010000002">
    <property type="protein sequence ID" value="MCP9271389.1"/>
    <property type="molecule type" value="Genomic_DNA"/>
</dbReference>
<name>A0ABT1LWV7_9MYCO</name>
<evidence type="ECO:0000313" key="10">
    <source>
        <dbReference type="Proteomes" id="UP001651690"/>
    </source>
</evidence>
<evidence type="ECO:0000313" key="9">
    <source>
        <dbReference type="EMBL" id="MCP9271389.1"/>
    </source>
</evidence>
<comment type="caution">
    <text evidence="9">The sequence shown here is derived from an EMBL/GenBank/DDBJ whole genome shotgun (WGS) entry which is preliminary data.</text>
</comment>
<accession>A0ABT1LWV7</accession>
<dbReference type="InterPro" id="IPR017972">
    <property type="entry name" value="Cyt_P450_CS"/>
</dbReference>
<dbReference type="Proteomes" id="UP001651690">
    <property type="component" value="Unassembled WGS sequence"/>
</dbReference>
<reference evidence="9 10" key="1">
    <citation type="submission" date="2022-06" db="EMBL/GenBank/DDBJ databases">
        <title>Mycolicibacterium sp. CAU 1645 isolated from seawater.</title>
        <authorList>
            <person name="Kim W."/>
        </authorList>
    </citation>
    <scope>NUCLEOTIDE SEQUENCE [LARGE SCALE GENOMIC DNA]</scope>
    <source>
        <strain evidence="9 10">CAU 1645</strain>
    </source>
</reference>
<dbReference type="InterPro" id="IPR002397">
    <property type="entry name" value="Cyt_P450_B"/>
</dbReference>
<evidence type="ECO:0000256" key="5">
    <source>
        <dbReference type="ARBA" id="ARBA00023002"/>
    </source>
</evidence>
<keyword evidence="3 8" id="KW-0349">Heme</keyword>
<dbReference type="InterPro" id="IPR036396">
    <property type="entry name" value="Cyt_P450_sf"/>
</dbReference>
<dbReference type="Pfam" id="PF00067">
    <property type="entry name" value="p450"/>
    <property type="match status" value="1"/>
</dbReference>
<gene>
    <name evidence="9" type="ORF">NM203_04215</name>
</gene>
<dbReference type="PRINTS" id="PR00385">
    <property type="entry name" value="P450"/>
</dbReference>
<dbReference type="InterPro" id="IPR001128">
    <property type="entry name" value="Cyt_P450"/>
</dbReference>
<proteinExistence type="inferred from homology"/>
<keyword evidence="10" id="KW-1185">Reference proteome</keyword>
<sequence length="413" mass="45327">MPTTTTAKSVFDAGLPMLGYDIDAEPAQAWAHIREAQRVAPIGIGPAGPEILSYEYARAIMRDPRFTTPPGISLMAQGVTSGPLYDKVMATLLCIEGDEHVRLRKLVSKAFTPRATTRLHDTIDTVVNGLIDSVADAGRCDIVEDIAKHYPIPIICALLGAPSEDWKLFSDWTADVFKAFSFGTDLETETPTVLRAWGELDAYVDEMIDRRRGALTDDLISELIRAEDDGDRLSQDELRTLAASLLMAGTDTTRNQLAASVQVLCDHPDQWAVLRDNPEFAMRAVEESMRHSPAVCGTPRWVTEDADFNGYLFPAGTFIMVNTYAANRDPAVYDDADRFDVSRQGAPAILTFGGGVHYCLGANLARLELAEALRILATRLLNPRRTAATRWKPMLGMTGPESLPIEFDVVARA</sequence>
<dbReference type="Gene3D" id="1.10.630.10">
    <property type="entry name" value="Cytochrome P450"/>
    <property type="match status" value="1"/>
</dbReference>
<dbReference type="RefSeq" id="WP_255058434.1">
    <property type="nucleotide sequence ID" value="NZ_JANDBD010000002.1"/>
</dbReference>
<evidence type="ECO:0000256" key="6">
    <source>
        <dbReference type="ARBA" id="ARBA00023004"/>
    </source>
</evidence>
<dbReference type="PANTHER" id="PTHR46696">
    <property type="entry name" value="P450, PUTATIVE (EUROFUNG)-RELATED"/>
    <property type="match status" value="1"/>
</dbReference>
<evidence type="ECO:0000256" key="8">
    <source>
        <dbReference type="RuleBase" id="RU000461"/>
    </source>
</evidence>
<dbReference type="PANTHER" id="PTHR46696:SF4">
    <property type="entry name" value="BIOTIN BIOSYNTHESIS CYTOCHROME P450"/>
    <property type="match status" value="1"/>
</dbReference>
<protein>
    <submittedName>
        <fullName evidence="9">Cytochrome P450</fullName>
    </submittedName>
</protein>
<evidence type="ECO:0000256" key="1">
    <source>
        <dbReference type="ARBA" id="ARBA00001971"/>
    </source>
</evidence>